<sequence length="137" mass="15442">MSALSAVESLLKDDPSQVIMIMSSRSVTVIDLKQSALEIENLLDRIREELQSNKKLGSLVKYKIVDKGHNQQARLNKLLHFKGPEEATLELLQQKNKEWLDDPSTFWTYGMSPTTGGSHKQGAQIISLYLQAKCIDQ</sequence>
<reference evidence="2 3" key="1">
    <citation type="submission" date="2023-08" db="EMBL/GenBank/DDBJ databases">
        <title>Black Yeasts Isolated from many extreme environments.</title>
        <authorList>
            <person name="Coleine C."/>
            <person name="Stajich J.E."/>
            <person name="Selbmann L."/>
        </authorList>
    </citation>
    <scope>NUCLEOTIDE SEQUENCE [LARGE SCALE GENOMIC DNA]</scope>
    <source>
        <strain evidence="2 3">CCFEE 5792</strain>
    </source>
</reference>
<proteinExistence type="predicted"/>
<evidence type="ECO:0000256" key="1">
    <source>
        <dbReference type="SAM" id="Coils"/>
    </source>
</evidence>
<dbReference type="RefSeq" id="XP_064699833.1">
    <property type="nucleotide sequence ID" value="XM_064855525.1"/>
</dbReference>
<accession>A0AAV9MRP5</accession>
<keyword evidence="1" id="KW-0175">Coiled coil</keyword>
<evidence type="ECO:0000313" key="2">
    <source>
        <dbReference type="EMBL" id="KAK5042943.1"/>
    </source>
</evidence>
<gene>
    <name evidence="2" type="ORF">LTR84_011999</name>
</gene>
<evidence type="ECO:0000313" key="3">
    <source>
        <dbReference type="Proteomes" id="UP001358417"/>
    </source>
</evidence>
<dbReference type="AlphaFoldDB" id="A0AAV9MRP5"/>
<name>A0AAV9MRP5_9EURO</name>
<feature type="coiled-coil region" evidence="1">
    <location>
        <begin position="29"/>
        <end position="56"/>
    </location>
</feature>
<dbReference type="GeneID" id="89980147"/>
<organism evidence="2 3">
    <name type="scientific">Exophiala bonariae</name>
    <dbReference type="NCBI Taxonomy" id="1690606"/>
    <lineage>
        <taxon>Eukaryota</taxon>
        <taxon>Fungi</taxon>
        <taxon>Dikarya</taxon>
        <taxon>Ascomycota</taxon>
        <taxon>Pezizomycotina</taxon>
        <taxon>Eurotiomycetes</taxon>
        <taxon>Chaetothyriomycetidae</taxon>
        <taxon>Chaetothyriales</taxon>
        <taxon>Herpotrichiellaceae</taxon>
        <taxon>Exophiala</taxon>
    </lineage>
</organism>
<keyword evidence="3" id="KW-1185">Reference proteome</keyword>
<dbReference type="EMBL" id="JAVRRD010000066">
    <property type="protein sequence ID" value="KAK5042943.1"/>
    <property type="molecule type" value="Genomic_DNA"/>
</dbReference>
<dbReference type="Proteomes" id="UP001358417">
    <property type="component" value="Unassembled WGS sequence"/>
</dbReference>
<comment type="caution">
    <text evidence="2">The sequence shown here is derived from an EMBL/GenBank/DDBJ whole genome shotgun (WGS) entry which is preliminary data.</text>
</comment>
<protein>
    <submittedName>
        <fullName evidence="2">Uncharacterized protein</fullName>
    </submittedName>
</protein>